<keyword evidence="2" id="KW-1185">Reference proteome</keyword>
<reference evidence="1 2" key="1">
    <citation type="submission" date="2021-06" db="EMBL/GenBank/DDBJ databases">
        <authorList>
            <person name="Palmer J.M."/>
        </authorList>
    </citation>
    <scope>NUCLEOTIDE SEQUENCE [LARGE SCALE GENOMIC DNA]</scope>
    <source>
        <strain evidence="1 2">AS_MEX2019</strain>
        <tissue evidence="1">Muscle</tissue>
    </source>
</reference>
<sequence length="105" mass="11416">PIGLLLQLDSIHYCRCPPPGSGIAAATGTADFTATATDSGIDNRRREHNPVRLYVSNLLRNLVKALPEVGVEYIPGRGLSQTFPAERHRTHCVKFPNPALFAAHT</sequence>
<name>A0ABV0ZGA5_9TELE</name>
<comment type="caution">
    <text evidence="1">The sequence shown here is derived from an EMBL/GenBank/DDBJ whole genome shotgun (WGS) entry which is preliminary data.</text>
</comment>
<gene>
    <name evidence="1" type="ORF">AMECASPLE_026467</name>
</gene>
<dbReference type="Proteomes" id="UP001469553">
    <property type="component" value="Unassembled WGS sequence"/>
</dbReference>
<organism evidence="1 2">
    <name type="scientific">Ameca splendens</name>
    <dbReference type="NCBI Taxonomy" id="208324"/>
    <lineage>
        <taxon>Eukaryota</taxon>
        <taxon>Metazoa</taxon>
        <taxon>Chordata</taxon>
        <taxon>Craniata</taxon>
        <taxon>Vertebrata</taxon>
        <taxon>Euteleostomi</taxon>
        <taxon>Actinopterygii</taxon>
        <taxon>Neopterygii</taxon>
        <taxon>Teleostei</taxon>
        <taxon>Neoteleostei</taxon>
        <taxon>Acanthomorphata</taxon>
        <taxon>Ovalentaria</taxon>
        <taxon>Atherinomorphae</taxon>
        <taxon>Cyprinodontiformes</taxon>
        <taxon>Goodeidae</taxon>
        <taxon>Ameca</taxon>
    </lineage>
</organism>
<protein>
    <submittedName>
        <fullName evidence="1">Uncharacterized protein</fullName>
    </submittedName>
</protein>
<dbReference type="EMBL" id="JAHRIP010059138">
    <property type="protein sequence ID" value="MEQ2304383.1"/>
    <property type="molecule type" value="Genomic_DNA"/>
</dbReference>
<accession>A0ABV0ZGA5</accession>
<evidence type="ECO:0000313" key="1">
    <source>
        <dbReference type="EMBL" id="MEQ2304383.1"/>
    </source>
</evidence>
<feature type="non-terminal residue" evidence="1">
    <location>
        <position position="1"/>
    </location>
</feature>
<evidence type="ECO:0000313" key="2">
    <source>
        <dbReference type="Proteomes" id="UP001469553"/>
    </source>
</evidence>
<proteinExistence type="predicted"/>